<name>A0A212KFT0_9DELT</name>
<feature type="domain" description="TraI-like middle" evidence="3">
    <location>
        <begin position="172"/>
        <end position="262"/>
    </location>
</feature>
<dbReference type="InterPro" id="IPR005094">
    <property type="entry name" value="Endonuclease_MobA/VirD2"/>
</dbReference>
<dbReference type="InterPro" id="IPR049751">
    <property type="entry name" value="TraI/MobA_relaxases"/>
</dbReference>
<dbReference type="EMBL" id="FLUQ01000006">
    <property type="protein sequence ID" value="SBW10586.1"/>
    <property type="molecule type" value="Genomic_DNA"/>
</dbReference>
<evidence type="ECO:0000259" key="3">
    <source>
        <dbReference type="Pfam" id="PF22863"/>
    </source>
</evidence>
<dbReference type="Pfam" id="PF22863">
    <property type="entry name" value="TraI_middle"/>
    <property type="match status" value="1"/>
</dbReference>
<dbReference type="AlphaFoldDB" id="A0A212KFT0"/>
<organism evidence="4">
    <name type="scientific">uncultured delta proteobacterium</name>
    <dbReference type="NCBI Taxonomy" id="34034"/>
    <lineage>
        <taxon>Bacteria</taxon>
        <taxon>Deltaproteobacteria</taxon>
        <taxon>environmental samples</taxon>
    </lineage>
</organism>
<dbReference type="NCBIfam" id="NF041893">
    <property type="entry name" value="TraI_MobP_relax"/>
    <property type="match status" value="1"/>
</dbReference>
<gene>
    <name evidence="4" type="ORF">KL86DPRO_60216</name>
</gene>
<feature type="domain" description="MobA/VirD2-like nuclease" evidence="2">
    <location>
        <begin position="21"/>
        <end position="156"/>
    </location>
</feature>
<proteinExistence type="predicted"/>
<dbReference type="Pfam" id="PF03432">
    <property type="entry name" value="Relaxase"/>
    <property type="match status" value="1"/>
</dbReference>
<protein>
    <submittedName>
        <fullName evidence="4">Relaxase/mobilization nuclease family protein</fullName>
    </submittedName>
</protein>
<evidence type="ECO:0000259" key="2">
    <source>
        <dbReference type="Pfam" id="PF03432"/>
    </source>
</evidence>
<feature type="region of interest" description="Disordered" evidence="1">
    <location>
        <begin position="406"/>
        <end position="428"/>
    </location>
</feature>
<sequence length="567" mass="64307">MIAKHIHCLPEHDNYARLAAYIADAGHDGEKCLASWCAGCATDDDYGLAVMEVESVQGLNTRSAKEKTYHLMVSFRPEDETKLTPELCRTMEERFASVLGFSEHQRHCGIHKNTNNIHLHIAYNMVHPETLSRHSPYFDYNKLSSACRQLEQEYGLVVDNGMEQARGDGLSHKAATIEAQTGQESFESYAKRHKVEFMQALGHAQNWQDAHETLKAYGLGIKPHGNGLVIKDLHGEHAIKASMLDRSLSAKKLQERFGEFQPYRSLRQVQEISRYQAVPLQRSPERGELFARYKEGIETRKTKLAVVKEREYTQLADIRQEWTAKRREIEHMNIAKRNRQNLLALAKKHEKEAIAKVKLALLPEREAVRSEIPYTSWQDFLKLEAANGNEIALAVLRSRKDTVAPETALEQAQPAPSSPAKDWSKHGLDYTAAPSTTRAEIRAEYAEKERELQERQDISASGRKQLQAYLRMEQVAAEARAAGQIFGEIKRRIDGKGVVIFTLPSGGSIRDTGKKIFYSGHDSKAQEIAEFYAAKKWGKRLSVEIGCITFQPERQLDRSAKQKEISR</sequence>
<dbReference type="InterPro" id="IPR054462">
    <property type="entry name" value="TraI_M"/>
</dbReference>
<evidence type="ECO:0000313" key="4">
    <source>
        <dbReference type="EMBL" id="SBW10586.1"/>
    </source>
</evidence>
<evidence type="ECO:0000256" key="1">
    <source>
        <dbReference type="SAM" id="MobiDB-lite"/>
    </source>
</evidence>
<reference evidence="4" key="1">
    <citation type="submission" date="2016-04" db="EMBL/GenBank/DDBJ databases">
        <authorList>
            <person name="Evans L.H."/>
            <person name="Alamgir A."/>
            <person name="Owens N."/>
            <person name="Weber N.D."/>
            <person name="Virtaneva K."/>
            <person name="Barbian K."/>
            <person name="Babar A."/>
            <person name="Rosenke K."/>
        </authorList>
    </citation>
    <scope>NUCLEOTIDE SEQUENCE</scope>
    <source>
        <strain evidence="4">86</strain>
    </source>
</reference>
<accession>A0A212KFT0</accession>